<dbReference type="PANTHER" id="PTHR10948:SF23">
    <property type="entry name" value="TRANSPOSASE INSI FOR INSERTION SEQUENCE ELEMENT IS30A-RELATED"/>
    <property type="match status" value="1"/>
</dbReference>
<dbReference type="Pfam" id="PF13936">
    <property type="entry name" value="HTH_38"/>
    <property type="match status" value="1"/>
</dbReference>
<evidence type="ECO:0000313" key="5">
    <source>
        <dbReference type="Proteomes" id="UP000468735"/>
    </source>
</evidence>
<dbReference type="AlphaFoldDB" id="A0A6H9YMA5"/>
<dbReference type="OrthoDB" id="4823987at2"/>
<accession>A0A6H9YMA5</accession>
<dbReference type="GO" id="GO:0005829">
    <property type="term" value="C:cytosol"/>
    <property type="evidence" value="ECO:0007669"/>
    <property type="project" value="TreeGrafter"/>
</dbReference>
<evidence type="ECO:0000256" key="1">
    <source>
        <dbReference type="SAM" id="MobiDB-lite"/>
    </source>
</evidence>
<protein>
    <submittedName>
        <fullName evidence="4">Helix-turn-helix domain-containing protein</fullName>
    </submittedName>
</protein>
<dbReference type="InterPro" id="IPR000835">
    <property type="entry name" value="HTH_MarR-typ"/>
</dbReference>
<dbReference type="InterPro" id="IPR036390">
    <property type="entry name" value="WH_DNA-bd_sf"/>
</dbReference>
<feature type="domain" description="Transposase IS30-like HTH" evidence="3">
    <location>
        <begin position="5"/>
        <end position="45"/>
    </location>
</feature>
<dbReference type="GO" id="GO:0032196">
    <property type="term" value="P:transposition"/>
    <property type="evidence" value="ECO:0007669"/>
    <property type="project" value="TreeGrafter"/>
</dbReference>
<feature type="domain" description="HTH marR-type" evidence="2">
    <location>
        <begin position="98"/>
        <end position="154"/>
    </location>
</feature>
<dbReference type="SUPFAM" id="SSF46785">
    <property type="entry name" value="Winged helix' DNA-binding domain"/>
    <property type="match status" value="1"/>
</dbReference>
<dbReference type="Proteomes" id="UP000468735">
    <property type="component" value="Unassembled WGS sequence"/>
</dbReference>
<feature type="compositionally biased region" description="Acidic residues" evidence="1">
    <location>
        <begin position="304"/>
        <end position="313"/>
    </location>
</feature>
<name>A0A6H9YMA5_9ACTN</name>
<proteinExistence type="predicted"/>
<feature type="region of interest" description="Disordered" evidence="1">
    <location>
        <begin position="286"/>
        <end position="313"/>
    </location>
</feature>
<keyword evidence="5" id="KW-1185">Reference proteome</keyword>
<sequence>MPGGRLTHQDRRRIATGLADGLGYAEIARRLDRPTSTISREVTRNGGPDRYRADHAHLATERRARRATLARPPSGEPTDDADVQEFIERFAGLMIQAGLPRTAARVLVCLVATDAGALTAAELVQRLRVSPASISKAIAYLEPLELVQRERGRRGRERYLIDDDAWLRTWLSSARTHAMWADAARQGAELFGADSPAGARLTQMARFFADLSDDMTEYPDLAALNDAVTVFAALVHAKRPLTVEHLATALDWPADRVTKALDDAERHSGLADPVVLHRTESGAYTITAGPDRLSPAQRKALDAVESDTETSHA</sequence>
<dbReference type="Pfam" id="PF12802">
    <property type="entry name" value="MarR_2"/>
    <property type="match status" value="1"/>
</dbReference>
<reference evidence="4 5" key="1">
    <citation type="submission" date="2019-09" db="EMBL/GenBank/DDBJ databases">
        <title>Actinomadura physcomitrii sp. nov., a novel actinomycete isolated from moss [Physcomitrium sphaericum (Ludw) Fuernr].</title>
        <authorList>
            <person name="Zhuang X."/>
            <person name="Liu C."/>
        </authorList>
    </citation>
    <scope>NUCLEOTIDE SEQUENCE [LARGE SCALE GENOMIC DNA]</scope>
    <source>
        <strain evidence="4 5">HMC1</strain>
    </source>
</reference>
<gene>
    <name evidence="4" type="ORF">F8566_34430</name>
</gene>
<dbReference type="InterPro" id="IPR036388">
    <property type="entry name" value="WH-like_DNA-bd_sf"/>
</dbReference>
<dbReference type="EMBL" id="WBMT01000019">
    <property type="protein sequence ID" value="KAB2343253.1"/>
    <property type="molecule type" value="Genomic_DNA"/>
</dbReference>
<organism evidence="4 5">
    <name type="scientific">Actinomadura rudentiformis</name>
    <dbReference type="NCBI Taxonomy" id="359158"/>
    <lineage>
        <taxon>Bacteria</taxon>
        <taxon>Bacillati</taxon>
        <taxon>Actinomycetota</taxon>
        <taxon>Actinomycetes</taxon>
        <taxon>Streptosporangiales</taxon>
        <taxon>Thermomonosporaceae</taxon>
        <taxon>Actinomadura</taxon>
    </lineage>
</organism>
<evidence type="ECO:0000259" key="3">
    <source>
        <dbReference type="Pfam" id="PF13936"/>
    </source>
</evidence>
<dbReference type="PANTHER" id="PTHR10948">
    <property type="entry name" value="TRANSPOSASE"/>
    <property type="match status" value="1"/>
</dbReference>
<evidence type="ECO:0000259" key="2">
    <source>
        <dbReference type="Pfam" id="PF12802"/>
    </source>
</evidence>
<dbReference type="GO" id="GO:0003700">
    <property type="term" value="F:DNA-binding transcription factor activity"/>
    <property type="evidence" value="ECO:0007669"/>
    <property type="project" value="InterPro"/>
</dbReference>
<evidence type="ECO:0000313" key="4">
    <source>
        <dbReference type="EMBL" id="KAB2343253.1"/>
    </source>
</evidence>
<dbReference type="Gene3D" id="1.10.10.10">
    <property type="entry name" value="Winged helix-like DNA-binding domain superfamily/Winged helix DNA-binding domain"/>
    <property type="match status" value="1"/>
</dbReference>
<comment type="caution">
    <text evidence="4">The sequence shown here is derived from an EMBL/GenBank/DDBJ whole genome shotgun (WGS) entry which is preliminary data.</text>
</comment>
<dbReference type="InterPro" id="IPR051917">
    <property type="entry name" value="Transposase-Integrase"/>
</dbReference>
<dbReference type="InterPro" id="IPR025246">
    <property type="entry name" value="IS30-like_HTH"/>
</dbReference>
<dbReference type="GO" id="GO:0004803">
    <property type="term" value="F:transposase activity"/>
    <property type="evidence" value="ECO:0007669"/>
    <property type="project" value="TreeGrafter"/>
</dbReference>